<proteinExistence type="predicted"/>
<dbReference type="Proteomes" id="UP000002408">
    <property type="component" value="Chromosome"/>
</dbReference>
<evidence type="ECO:0000313" key="1">
    <source>
        <dbReference type="EMBL" id="ABS55484.1"/>
    </source>
</evidence>
<evidence type="ECO:0008006" key="3">
    <source>
        <dbReference type="Google" id="ProtNLM"/>
    </source>
</evidence>
<dbReference type="GeneID" id="5412143"/>
<protein>
    <recommendedName>
        <fullName evidence="3">DUF2769 domain-containing protein</fullName>
    </recommendedName>
</protein>
<dbReference type="InterPro" id="IPR020075">
    <property type="entry name" value="Uncharacterised_AF2234"/>
</dbReference>
<gene>
    <name evidence="1" type="ordered locus">Mboo_0966</name>
</gene>
<dbReference type="eggNOG" id="arCOG03896">
    <property type="taxonomic scope" value="Archaea"/>
</dbReference>
<name>A7I6X3_METB6</name>
<dbReference type="EMBL" id="CP000780">
    <property type="protein sequence ID" value="ABS55484.1"/>
    <property type="molecule type" value="Genomic_DNA"/>
</dbReference>
<dbReference type="HOGENOM" id="CLU_185773_0_0_2"/>
<evidence type="ECO:0000313" key="2">
    <source>
        <dbReference type="Proteomes" id="UP000002408"/>
    </source>
</evidence>
<dbReference type="KEGG" id="mbn:Mboo_0966"/>
<dbReference type="Pfam" id="PF10967">
    <property type="entry name" value="DUF2769"/>
    <property type="match status" value="1"/>
</dbReference>
<sequence length="80" mass="9272">MKNAAVAVEDTDENRQICMKYCGICPSYRKNNMGKYQPDSLFCSRGMSCFEEKKEDRCFCLACELFTKHHMALGHFCTQQ</sequence>
<dbReference type="AlphaFoldDB" id="A7I6X3"/>
<accession>A7I6X3</accession>
<dbReference type="RefSeq" id="WP_012106509.1">
    <property type="nucleotide sequence ID" value="NC_009712.1"/>
</dbReference>
<dbReference type="OrthoDB" id="144444at2157"/>
<organism evidence="1 2">
    <name type="scientific">Methanoregula boonei (strain DSM 21154 / JCM 14090 / 6A8)</name>
    <dbReference type="NCBI Taxonomy" id="456442"/>
    <lineage>
        <taxon>Archaea</taxon>
        <taxon>Methanobacteriati</taxon>
        <taxon>Methanobacteriota</taxon>
        <taxon>Stenosarchaea group</taxon>
        <taxon>Methanomicrobia</taxon>
        <taxon>Methanomicrobiales</taxon>
        <taxon>Methanoregulaceae</taxon>
        <taxon>Methanoregula</taxon>
    </lineage>
</organism>
<keyword evidence="2" id="KW-1185">Reference proteome</keyword>
<reference evidence="2" key="1">
    <citation type="journal article" date="2015" name="Microbiology">
        <title>Genome of Methanoregula boonei 6A8 reveals adaptations to oligotrophic peatland environments.</title>
        <authorList>
            <person name="Braeuer S."/>
            <person name="Cadillo-Quiroz H."/>
            <person name="Kyrpides N."/>
            <person name="Woyke T."/>
            <person name="Goodwin L."/>
            <person name="Detter C."/>
            <person name="Podell S."/>
            <person name="Yavitt J.B."/>
            <person name="Zinder S.H."/>
        </authorList>
    </citation>
    <scope>NUCLEOTIDE SEQUENCE [LARGE SCALE GENOMIC DNA]</scope>
    <source>
        <strain evidence="2">DSM 21154 / JCM 14090 / 6A8</strain>
    </source>
</reference>